<organism evidence="5 6">
    <name type="scientific">Neurospora hispaniola</name>
    <dbReference type="NCBI Taxonomy" id="588809"/>
    <lineage>
        <taxon>Eukaryota</taxon>
        <taxon>Fungi</taxon>
        <taxon>Dikarya</taxon>
        <taxon>Ascomycota</taxon>
        <taxon>Pezizomycotina</taxon>
        <taxon>Sordariomycetes</taxon>
        <taxon>Sordariomycetidae</taxon>
        <taxon>Sordariales</taxon>
        <taxon>Sordariaceae</taxon>
        <taxon>Neurospora</taxon>
    </lineage>
</organism>
<dbReference type="InterPro" id="IPR015422">
    <property type="entry name" value="PyrdxlP-dep_Trfase_small"/>
</dbReference>
<dbReference type="PANTHER" id="PTHR45688">
    <property type="match status" value="1"/>
</dbReference>
<feature type="region of interest" description="Disordered" evidence="4">
    <location>
        <begin position="1"/>
        <end position="45"/>
    </location>
</feature>
<evidence type="ECO:0000313" key="5">
    <source>
        <dbReference type="EMBL" id="KAK3484849.1"/>
    </source>
</evidence>
<dbReference type="AlphaFoldDB" id="A0AAJ0MLQ8"/>
<dbReference type="Gene3D" id="3.90.1150.10">
    <property type="entry name" value="Aspartate Aminotransferase, domain 1"/>
    <property type="match status" value="2"/>
</dbReference>
<dbReference type="InterPro" id="IPR049704">
    <property type="entry name" value="Aminotrans_3_PPA_site"/>
</dbReference>
<dbReference type="InterPro" id="IPR015424">
    <property type="entry name" value="PyrdxlP-dep_Trfase"/>
</dbReference>
<keyword evidence="5" id="KW-0808">Transferase</keyword>
<dbReference type="EMBL" id="JAULSX010000013">
    <property type="protein sequence ID" value="KAK3484849.1"/>
    <property type="molecule type" value="Genomic_DNA"/>
</dbReference>
<dbReference type="RefSeq" id="XP_062687903.1">
    <property type="nucleotide sequence ID" value="XM_062841455.1"/>
</dbReference>
<reference evidence="5 6" key="1">
    <citation type="journal article" date="2023" name="Mol. Phylogenet. Evol.">
        <title>Genome-scale phylogeny and comparative genomics of the fungal order Sordariales.</title>
        <authorList>
            <person name="Hensen N."/>
            <person name="Bonometti L."/>
            <person name="Westerberg I."/>
            <person name="Brannstrom I.O."/>
            <person name="Guillou S."/>
            <person name="Cros-Aarteil S."/>
            <person name="Calhoun S."/>
            <person name="Haridas S."/>
            <person name="Kuo A."/>
            <person name="Mondo S."/>
            <person name="Pangilinan J."/>
            <person name="Riley R."/>
            <person name="LaButti K."/>
            <person name="Andreopoulos B."/>
            <person name="Lipzen A."/>
            <person name="Chen C."/>
            <person name="Yan M."/>
            <person name="Daum C."/>
            <person name="Ng V."/>
            <person name="Clum A."/>
            <person name="Steindorff A."/>
            <person name="Ohm R.A."/>
            <person name="Martin F."/>
            <person name="Silar P."/>
            <person name="Natvig D.O."/>
            <person name="Lalanne C."/>
            <person name="Gautier V."/>
            <person name="Ament-Velasquez S.L."/>
            <person name="Kruys A."/>
            <person name="Hutchinson M.I."/>
            <person name="Powell A.J."/>
            <person name="Barry K."/>
            <person name="Miller A.N."/>
            <person name="Grigoriev I.V."/>
            <person name="Debuchy R."/>
            <person name="Gladieux P."/>
            <person name="Hiltunen Thoren M."/>
            <person name="Johannesson H."/>
        </authorList>
    </citation>
    <scope>NUCLEOTIDE SEQUENCE [LARGE SCALE GENOMIC DNA]</scope>
    <source>
        <strain evidence="5 6">FGSC 10403</strain>
    </source>
</reference>
<evidence type="ECO:0000256" key="2">
    <source>
        <dbReference type="ARBA" id="ARBA00022898"/>
    </source>
</evidence>
<dbReference type="Gene3D" id="3.40.640.10">
    <property type="entry name" value="Type I PLP-dependent aspartate aminotransferase-like (Major domain)"/>
    <property type="match status" value="2"/>
</dbReference>
<proteinExistence type="inferred from homology"/>
<feature type="region of interest" description="Disordered" evidence="4">
    <location>
        <begin position="239"/>
        <end position="273"/>
    </location>
</feature>
<dbReference type="Pfam" id="PF00202">
    <property type="entry name" value="Aminotran_3"/>
    <property type="match status" value="2"/>
</dbReference>
<gene>
    <name evidence="5" type="ORF">B0T23DRAFT_55832</name>
</gene>
<evidence type="ECO:0000313" key="6">
    <source>
        <dbReference type="Proteomes" id="UP001285908"/>
    </source>
</evidence>
<protein>
    <submittedName>
        <fullName evidence="5">Pyridoxal phosphate-dependent transferase</fullName>
    </submittedName>
</protein>
<comment type="caution">
    <text evidence="5">The sequence shown here is derived from an EMBL/GenBank/DDBJ whole genome shotgun (WGS) entry which is preliminary data.</text>
</comment>
<evidence type="ECO:0000256" key="4">
    <source>
        <dbReference type="SAM" id="MobiDB-lite"/>
    </source>
</evidence>
<accession>A0AAJ0MLQ8</accession>
<dbReference type="SUPFAM" id="SSF53383">
    <property type="entry name" value="PLP-dependent transferases"/>
    <property type="match status" value="1"/>
</dbReference>
<dbReference type="GO" id="GO:0030170">
    <property type="term" value="F:pyridoxal phosphate binding"/>
    <property type="evidence" value="ECO:0007669"/>
    <property type="project" value="InterPro"/>
</dbReference>
<evidence type="ECO:0000256" key="1">
    <source>
        <dbReference type="ARBA" id="ARBA00008954"/>
    </source>
</evidence>
<name>A0AAJ0MLQ8_9PEZI</name>
<dbReference type="InterPro" id="IPR015421">
    <property type="entry name" value="PyrdxlP-dep_Trfase_major"/>
</dbReference>
<feature type="compositionally biased region" description="Polar residues" evidence="4">
    <location>
        <begin position="33"/>
        <end position="45"/>
    </location>
</feature>
<dbReference type="GeneID" id="87879077"/>
<dbReference type="Proteomes" id="UP001285908">
    <property type="component" value="Unassembled WGS sequence"/>
</dbReference>
<sequence length="535" mass="57644">MPSLQATIDPLPVNGSEPENGEPKDGRVDQKCDSSNGNNLPTNLYPSITTSNHPNLNHFASSHLINFGTTFLPDLIVSASHLSLFTAPSPGSSSPYGRAITDWTSGQMSSLLGHSHPEIVSVISSHAASLDHLFSGMLSPPVLNLAKRLTSVLPDGLDRAIFLSTGGESNEAAIKMAKTYTGKFEVVGLGASWHGVTAQASSVQYHAGRRVGWPLIPGGLMLPSPNAYRCHQGFRKRKEKGLKGKETSGEGGRWKEGDMIDKGNGKESQEENEEEWEYDWEAEMLYGWRLIDQQSCGSLAAVIVEPIQSSGGMHVLPPGYLGRLKSECEKRGMLLIVDEAQTGIGRTGEMVAVNHDGVVPDILTLSKTLGNGLPLSAVVTSHAIADVCAERDFLFYTTHVNDPLPAAVGDKVLEIVVRDDLVSHARRMGEILHSGLNQLKNRYACIGDVRGRGLMAGVEIVEDRRTGKEPGLELAKRVGDGAYELGLWCNLSTHPSFGGTFRIAPPITIGEKEVREGLAVLEEAFRGVEGTLPLY</sequence>
<feature type="compositionally biased region" description="Basic and acidic residues" evidence="4">
    <location>
        <begin position="21"/>
        <end position="32"/>
    </location>
</feature>
<keyword evidence="6" id="KW-1185">Reference proteome</keyword>
<dbReference type="InterPro" id="IPR005814">
    <property type="entry name" value="Aminotrans_3"/>
</dbReference>
<dbReference type="PANTHER" id="PTHR45688:SF13">
    <property type="entry name" value="ALANINE--GLYOXYLATE AMINOTRANSFERASE 2-LIKE"/>
    <property type="match status" value="1"/>
</dbReference>
<evidence type="ECO:0000256" key="3">
    <source>
        <dbReference type="RuleBase" id="RU003560"/>
    </source>
</evidence>
<dbReference type="CDD" id="cd00610">
    <property type="entry name" value="OAT_like"/>
    <property type="match status" value="1"/>
</dbReference>
<feature type="compositionally biased region" description="Basic and acidic residues" evidence="4">
    <location>
        <begin position="241"/>
        <end position="269"/>
    </location>
</feature>
<comment type="similarity">
    <text evidence="1 3">Belongs to the class-III pyridoxal-phosphate-dependent aminotransferase family.</text>
</comment>
<keyword evidence="2 3" id="KW-0663">Pyridoxal phosphate</keyword>
<dbReference type="GO" id="GO:0008483">
    <property type="term" value="F:transaminase activity"/>
    <property type="evidence" value="ECO:0007669"/>
    <property type="project" value="InterPro"/>
</dbReference>
<dbReference type="GO" id="GO:0005739">
    <property type="term" value="C:mitochondrion"/>
    <property type="evidence" value="ECO:0007669"/>
    <property type="project" value="TreeGrafter"/>
</dbReference>
<dbReference type="PROSITE" id="PS00600">
    <property type="entry name" value="AA_TRANSFER_CLASS_3"/>
    <property type="match status" value="1"/>
</dbReference>